<evidence type="ECO:0000313" key="1">
    <source>
        <dbReference type="EMBL" id="KDN62120.1"/>
    </source>
</evidence>
<dbReference type="AlphaFoldDB" id="A0A066X7X3"/>
<dbReference type="HOGENOM" id="CLU_1194808_0_0_1"/>
<dbReference type="EMBL" id="JMSE01001352">
    <property type="protein sequence ID" value="KDN62120.1"/>
    <property type="molecule type" value="Genomic_DNA"/>
</dbReference>
<name>A0A066X7X3_COLSU</name>
<gene>
    <name evidence="1" type="ORF">CSUB01_07279</name>
</gene>
<comment type="caution">
    <text evidence="1">The sequence shown here is derived from an EMBL/GenBank/DDBJ whole genome shotgun (WGS) entry which is preliminary data.</text>
</comment>
<protein>
    <submittedName>
        <fullName evidence="1">Uncharacterized protein</fullName>
    </submittedName>
</protein>
<keyword evidence="2" id="KW-1185">Reference proteome</keyword>
<accession>A0A066X7X3</accession>
<dbReference type="Proteomes" id="UP000027238">
    <property type="component" value="Unassembled WGS sequence"/>
</dbReference>
<sequence>MGSSNSKSPQIVPALSEALIDFSYNMELTHYSDVDPSIKHDRNRMTWEAVLYVRARDVDRLLREGFSVSTADFVLPVRCNIPYPCPDDMSWRGWAHAQQYTLRSTSAGGWLAYLVVGAHKREVLTRFRMNHIMGKMARASVWNTERLLIFHHDAFDTVQQQNNHQFAFLVDKSSPEGSRVSMGCTRREPTYNPNRELRPVSRTRSFVNERMARLKTRFYRFVCDRAQSSGVVG</sequence>
<evidence type="ECO:0000313" key="2">
    <source>
        <dbReference type="Proteomes" id="UP000027238"/>
    </source>
</evidence>
<dbReference type="OMA" id="WAHAQQY"/>
<dbReference type="eggNOG" id="ENOG502T85E">
    <property type="taxonomic scope" value="Eukaryota"/>
</dbReference>
<dbReference type="OrthoDB" id="4589291at2759"/>
<reference evidence="2" key="1">
    <citation type="journal article" date="2014" name="Genome Announc.">
        <title>Draft genome sequence of Colletotrichum sublineola, a destructive pathogen of cultivated sorghum.</title>
        <authorList>
            <person name="Baroncelli R."/>
            <person name="Sanz-Martin J.M."/>
            <person name="Rech G.E."/>
            <person name="Sukno S.A."/>
            <person name="Thon M.R."/>
        </authorList>
    </citation>
    <scope>NUCLEOTIDE SEQUENCE [LARGE SCALE GENOMIC DNA]</scope>
    <source>
        <strain evidence="2">TX430BB</strain>
    </source>
</reference>
<organism evidence="1 2">
    <name type="scientific">Colletotrichum sublineola</name>
    <name type="common">Sorghum anthracnose fungus</name>
    <dbReference type="NCBI Taxonomy" id="1173701"/>
    <lineage>
        <taxon>Eukaryota</taxon>
        <taxon>Fungi</taxon>
        <taxon>Dikarya</taxon>
        <taxon>Ascomycota</taxon>
        <taxon>Pezizomycotina</taxon>
        <taxon>Sordariomycetes</taxon>
        <taxon>Hypocreomycetidae</taxon>
        <taxon>Glomerellales</taxon>
        <taxon>Glomerellaceae</taxon>
        <taxon>Colletotrichum</taxon>
        <taxon>Colletotrichum graminicola species complex</taxon>
    </lineage>
</organism>
<proteinExistence type="predicted"/>